<organism evidence="6">
    <name type="scientific">hydrothermal vent metagenome</name>
    <dbReference type="NCBI Taxonomy" id="652676"/>
    <lineage>
        <taxon>unclassified sequences</taxon>
        <taxon>metagenomes</taxon>
        <taxon>ecological metagenomes</taxon>
    </lineage>
</organism>
<keyword evidence="3" id="KW-0812">Transmembrane</keyword>
<evidence type="ECO:0000256" key="3">
    <source>
        <dbReference type="ARBA" id="ARBA00022692"/>
    </source>
</evidence>
<protein>
    <recommendedName>
        <fullName evidence="7">Biopolymer transport protein ExbD/TolR</fullName>
    </recommendedName>
</protein>
<name>A0A3B0UBB5_9ZZZZ</name>
<evidence type="ECO:0000256" key="5">
    <source>
        <dbReference type="ARBA" id="ARBA00023136"/>
    </source>
</evidence>
<keyword evidence="4" id="KW-1133">Transmembrane helix</keyword>
<keyword evidence="5" id="KW-0472">Membrane</keyword>
<proteinExistence type="predicted"/>
<dbReference type="EMBL" id="UOET01000154">
    <property type="protein sequence ID" value="VAW27738.1"/>
    <property type="molecule type" value="Genomic_DNA"/>
</dbReference>
<evidence type="ECO:0000256" key="4">
    <source>
        <dbReference type="ARBA" id="ARBA00022989"/>
    </source>
</evidence>
<dbReference type="AlphaFoldDB" id="A0A3B0UBB5"/>
<evidence type="ECO:0000256" key="1">
    <source>
        <dbReference type="ARBA" id="ARBA00004162"/>
    </source>
</evidence>
<evidence type="ECO:0008006" key="7">
    <source>
        <dbReference type="Google" id="ProtNLM"/>
    </source>
</evidence>
<gene>
    <name evidence="6" type="ORF">MNBD_BACTEROID07-1399</name>
</gene>
<evidence type="ECO:0000256" key="2">
    <source>
        <dbReference type="ARBA" id="ARBA00022475"/>
    </source>
</evidence>
<dbReference type="GO" id="GO:0005886">
    <property type="term" value="C:plasma membrane"/>
    <property type="evidence" value="ECO:0007669"/>
    <property type="project" value="UniProtKB-SubCell"/>
</dbReference>
<dbReference type="PANTHER" id="PTHR30558">
    <property type="entry name" value="EXBD MEMBRANE COMPONENT OF PMF-DRIVEN MACROMOLECULE IMPORT SYSTEM"/>
    <property type="match status" value="1"/>
</dbReference>
<evidence type="ECO:0000313" key="6">
    <source>
        <dbReference type="EMBL" id="VAW27738.1"/>
    </source>
</evidence>
<dbReference type="PANTHER" id="PTHR30558:SF3">
    <property type="entry name" value="BIOPOLYMER TRANSPORT PROTEIN EXBD-RELATED"/>
    <property type="match status" value="1"/>
</dbReference>
<dbReference type="Gene3D" id="3.30.420.270">
    <property type="match status" value="1"/>
</dbReference>
<comment type="subcellular location">
    <subcellularLocation>
        <location evidence="1">Cell membrane</location>
        <topology evidence="1">Single-pass membrane protein</topology>
    </subcellularLocation>
</comment>
<sequence>MAIETRNKIDSHFNMASMSDLVFLLLIFFMLTSTLVSPNAIKLLLPSSNSKTMAKQSLTVYINKSRNFFLEDKPVKPSQLEQQIYSKIRADAQATIVLRADKSVPVQDVVTVIDAVNQINTEYKTKHKIILATSPKR</sequence>
<keyword evidence="2" id="KW-1003">Cell membrane</keyword>
<dbReference type="GO" id="GO:0022857">
    <property type="term" value="F:transmembrane transporter activity"/>
    <property type="evidence" value="ECO:0007669"/>
    <property type="project" value="InterPro"/>
</dbReference>
<dbReference type="Pfam" id="PF02472">
    <property type="entry name" value="ExbD"/>
    <property type="match status" value="1"/>
</dbReference>
<accession>A0A3B0UBB5</accession>
<dbReference type="InterPro" id="IPR003400">
    <property type="entry name" value="ExbD"/>
</dbReference>
<reference evidence="6" key="1">
    <citation type="submission" date="2018-06" db="EMBL/GenBank/DDBJ databases">
        <authorList>
            <person name="Zhirakovskaya E."/>
        </authorList>
    </citation>
    <scope>NUCLEOTIDE SEQUENCE</scope>
</reference>